<dbReference type="SUPFAM" id="SSF53686">
    <property type="entry name" value="Tryptophan synthase beta subunit-like PLP-dependent enzymes"/>
    <property type="match status" value="1"/>
</dbReference>
<evidence type="ECO:0000256" key="2">
    <source>
        <dbReference type="ARBA" id="ARBA00008639"/>
    </source>
</evidence>
<dbReference type="STRING" id="688270.Celal_0795"/>
<evidence type="ECO:0000256" key="1">
    <source>
        <dbReference type="ARBA" id="ARBA00001933"/>
    </source>
</evidence>
<evidence type="ECO:0000259" key="6">
    <source>
        <dbReference type="Pfam" id="PF00291"/>
    </source>
</evidence>
<comment type="similarity">
    <text evidence="2">Belongs to the ACC deaminase/D-cysteine desulfhydrase family.</text>
</comment>
<gene>
    <name evidence="7" type="ordered locus">Celal_0795</name>
</gene>
<dbReference type="KEGG" id="cao:Celal_0795"/>
<dbReference type="eggNOG" id="COG2515">
    <property type="taxonomic scope" value="Bacteria"/>
</dbReference>
<dbReference type="HOGENOM" id="CLU_048897_0_0_10"/>
<dbReference type="GO" id="GO:0019148">
    <property type="term" value="F:D-cysteine desulfhydrase activity"/>
    <property type="evidence" value="ECO:0007669"/>
    <property type="project" value="TreeGrafter"/>
</dbReference>
<reference evidence="7 8" key="1">
    <citation type="journal article" date="2010" name="Stand. Genomic Sci.">
        <title>Complete genome sequence of Cellulophaga algicola type strain (IC166).</title>
        <authorList>
            <person name="Abt B."/>
            <person name="Lu M."/>
            <person name="Misra M."/>
            <person name="Han C."/>
            <person name="Nolan M."/>
            <person name="Lucas S."/>
            <person name="Hammon N."/>
            <person name="Deshpande S."/>
            <person name="Cheng J.F."/>
            <person name="Tapia R."/>
            <person name="Goodwin L."/>
            <person name="Pitluck S."/>
            <person name="Liolios K."/>
            <person name="Pagani I."/>
            <person name="Ivanova N."/>
            <person name="Mavromatis K."/>
            <person name="Ovchinikova G."/>
            <person name="Pati A."/>
            <person name="Chen A."/>
            <person name="Palaniappan K."/>
            <person name="Land M."/>
            <person name="Hauser L."/>
            <person name="Chang Y.J."/>
            <person name="Jeffries C.D."/>
            <person name="Detter J.C."/>
            <person name="Brambilla E."/>
            <person name="Rohde M."/>
            <person name="Tindall B.J."/>
            <person name="Goker M."/>
            <person name="Woyke T."/>
            <person name="Bristow J."/>
            <person name="Eisen J.A."/>
            <person name="Markowitz V."/>
            <person name="Hugenholtz P."/>
            <person name="Kyrpides N.C."/>
            <person name="Klenk H.P."/>
            <person name="Lapidus A."/>
        </authorList>
    </citation>
    <scope>NUCLEOTIDE SEQUENCE [LARGE SCALE GENOMIC DNA]</scope>
    <source>
        <strain evidence="8">DSM 14237 / IC166 / ACAM 630</strain>
    </source>
</reference>
<dbReference type="PANTHER" id="PTHR43780">
    <property type="entry name" value="1-AMINOCYCLOPROPANE-1-CARBOXYLATE DEAMINASE-RELATED"/>
    <property type="match status" value="1"/>
</dbReference>
<evidence type="ECO:0000256" key="4">
    <source>
        <dbReference type="PIRSR" id="PIRSR006278-1"/>
    </source>
</evidence>
<dbReference type="AlphaFoldDB" id="E6XES7"/>
<dbReference type="Pfam" id="PF00291">
    <property type="entry name" value="PALP"/>
    <property type="match status" value="1"/>
</dbReference>
<keyword evidence="7" id="KW-0378">Hydrolase</keyword>
<evidence type="ECO:0000313" key="8">
    <source>
        <dbReference type="Proteomes" id="UP000008634"/>
    </source>
</evidence>
<sequence length="318" mass="35707">MHSALLNIFDYPKKDGRVISSNQKIELPILNNKKITLCIKREDELHPFISGNKYRKLKYNIKEAENRGIKTLLTYGGAYSNHIAATAYAGKEYGFNTLGIIRGEELKEKWQENPTLKFAHANGMQFKFVTRDWYRGKEELVAIEGLKKEFGSFYRIPEGGTNSLAVLGCEEILDIKDLDFDVIATCVGTGGTISGIINSSREHQTTIGFPALKGDFLKKDICKFVKKSNWVLETKYNFGGYGKISKELVDFINDFKLKTSIPLDPVYTGKMMFGILDLVAQDYFKPGTKILAIHTGGLQGISGMNKVLKNKNLPVLEL</sequence>
<feature type="domain" description="Tryptophan synthase beta chain-like PALP" evidence="6">
    <location>
        <begin position="27"/>
        <end position="296"/>
    </location>
</feature>
<evidence type="ECO:0000256" key="3">
    <source>
        <dbReference type="ARBA" id="ARBA00022898"/>
    </source>
</evidence>
<dbReference type="Gene3D" id="3.40.50.1100">
    <property type="match status" value="2"/>
</dbReference>
<dbReference type="Proteomes" id="UP000008634">
    <property type="component" value="Chromosome"/>
</dbReference>
<dbReference type="InterPro" id="IPR027278">
    <property type="entry name" value="ACCD_DCysDesulf"/>
</dbReference>
<feature type="modified residue" description="N6-(pyridoxal phosphate)lysine" evidence="5">
    <location>
        <position position="53"/>
    </location>
</feature>
<accession>E6XES7</accession>
<organism evidence="7 8">
    <name type="scientific">Cellulophaga algicola (strain DSM 14237 / IC166 / ACAM 630)</name>
    <dbReference type="NCBI Taxonomy" id="688270"/>
    <lineage>
        <taxon>Bacteria</taxon>
        <taxon>Pseudomonadati</taxon>
        <taxon>Bacteroidota</taxon>
        <taxon>Flavobacteriia</taxon>
        <taxon>Flavobacteriales</taxon>
        <taxon>Flavobacteriaceae</taxon>
        <taxon>Cellulophaga</taxon>
    </lineage>
</organism>
<evidence type="ECO:0000313" key="7">
    <source>
        <dbReference type="EMBL" id="ADV48129.1"/>
    </source>
</evidence>
<dbReference type="PIRSF" id="PIRSF006278">
    <property type="entry name" value="ACCD_DCysDesulf"/>
    <property type="match status" value="1"/>
</dbReference>
<dbReference type="InterPro" id="IPR036052">
    <property type="entry name" value="TrpB-like_PALP_sf"/>
</dbReference>
<dbReference type="GO" id="GO:0008660">
    <property type="term" value="F:1-aminocyclopropane-1-carboxylate deaminase activity"/>
    <property type="evidence" value="ECO:0007669"/>
    <property type="project" value="UniProtKB-EC"/>
</dbReference>
<evidence type="ECO:0000256" key="5">
    <source>
        <dbReference type="PIRSR" id="PIRSR006278-2"/>
    </source>
</evidence>
<dbReference type="InterPro" id="IPR001926">
    <property type="entry name" value="TrpB-like_PALP"/>
</dbReference>
<keyword evidence="3 5" id="KW-0663">Pyridoxal phosphate</keyword>
<protein>
    <submittedName>
        <fullName evidence="7">1-aminocyclopropane-1-carboxylate deaminase</fullName>
        <ecNumber evidence="7">3.5.99.7</ecNumber>
    </submittedName>
</protein>
<name>E6XES7_CELAD</name>
<dbReference type="EC" id="3.5.99.7" evidence="7"/>
<comment type="cofactor">
    <cofactor evidence="1">
        <name>pyridoxal 5'-phosphate</name>
        <dbReference type="ChEBI" id="CHEBI:597326"/>
    </cofactor>
</comment>
<dbReference type="PANTHER" id="PTHR43780:SF2">
    <property type="entry name" value="1-AMINOCYCLOPROPANE-1-CARBOXYLATE DEAMINASE-RELATED"/>
    <property type="match status" value="1"/>
</dbReference>
<proteinExistence type="inferred from homology"/>
<keyword evidence="8" id="KW-1185">Reference proteome</keyword>
<feature type="active site" description="Nucleophile" evidence="4">
    <location>
        <position position="80"/>
    </location>
</feature>
<dbReference type="EMBL" id="CP002453">
    <property type="protein sequence ID" value="ADV48129.1"/>
    <property type="molecule type" value="Genomic_DNA"/>
</dbReference>